<evidence type="ECO:0000313" key="3">
    <source>
        <dbReference type="Proteomes" id="UP000241895"/>
    </source>
</evidence>
<evidence type="ECO:0000313" key="2">
    <source>
        <dbReference type="EMBL" id="PTL96136.1"/>
    </source>
</evidence>
<accession>A0ABX5J457</accession>
<proteinExistence type="predicted"/>
<organism evidence="2 3">
    <name type="scientific">Halomonas litopenaei</name>
    <dbReference type="NCBI Taxonomy" id="2109328"/>
    <lineage>
        <taxon>Bacteria</taxon>
        <taxon>Pseudomonadati</taxon>
        <taxon>Pseudomonadota</taxon>
        <taxon>Gammaproteobacteria</taxon>
        <taxon>Oceanospirillales</taxon>
        <taxon>Halomonadaceae</taxon>
        <taxon>Halomonas</taxon>
    </lineage>
</organism>
<evidence type="ECO:0000256" key="1">
    <source>
        <dbReference type="SAM" id="Phobius"/>
    </source>
</evidence>
<name>A0ABX5J457_9GAMM</name>
<feature type="transmembrane region" description="Helical" evidence="1">
    <location>
        <begin position="28"/>
        <end position="47"/>
    </location>
</feature>
<keyword evidence="1" id="KW-0472">Membrane</keyword>
<evidence type="ECO:0008006" key="4">
    <source>
        <dbReference type="Google" id="ProtNLM"/>
    </source>
</evidence>
<dbReference type="RefSeq" id="WP_108131276.1">
    <property type="nucleotide sequence ID" value="NZ_PXNS01000001.1"/>
</dbReference>
<comment type="caution">
    <text evidence="2">The sequence shown here is derived from an EMBL/GenBank/DDBJ whole genome shotgun (WGS) entry which is preliminary data.</text>
</comment>
<keyword evidence="3" id="KW-1185">Reference proteome</keyword>
<keyword evidence="1" id="KW-0812">Transmembrane</keyword>
<gene>
    <name evidence="2" type="ORF">C6W88_01665</name>
</gene>
<dbReference type="EMBL" id="PXNS01000001">
    <property type="protein sequence ID" value="PTL96136.1"/>
    <property type="molecule type" value="Genomic_DNA"/>
</dbReference>
<feature type="transmembrane region" description="Helical" evidence="1">
    <location>
        <begin position="288"/>
        <end position="308"/>
    </location>
</feature>
<keyword evidence="1" id="KW-1133">Transmembrane helix</keyword>
<dbReference type="Proteomes" id="UP000241895">
    <property type="component" value="Unassembled WGS sequence"/>
</dbReference>
<sequence>MLKTLTLFAASLTLSSLRHFRRSAVMAMLTFFILTSLATYLANFIALPMTFNISTRSEVLELTTVDTTSFYIDNGTVTSGRLFPDENDAPTTNTFRGLVEIGPNVHVSLTRVGNGPITLHVTPDQNRADRALPPLRVQSAPTDATSPDLPASTFPETATFRIDIDKAPFTGAIVGDRATVGRVSHHSDLFETLPTLREGRIDVIASSLLTDVRYNVLTIDLAIGDQAEIIDNRVGGGILGCVISATPSTPALDYSCRAIGSAVKISRIHTQPYTMKPTLWDYVKADPVLTSLLALLGTMMVVALQNLLGPRHEPSPPKTH</sequence>
<reference evidence="2 3" key="1">
    <citation type="submission" date="2018-03" db="EMBL/GenBank/DDBJ databases">
        <authorList>
            <person name="Zhou J."/>
            <person name="Li X."/>
            <person name="Xue M."/>
            <person name="Yin J."/>
        </authorList>
    </citation>
    <scope>NUCLEOTIDE SEQUENCE [LARGE SCALE GENOMIC DNA]</scope>
    <source>
        <strain evidence="2 3">SYSU ZJ2214</strain>
    </source>
</reference>
<protein>
    <recommendedName>
        <fullName evidence="4">MacB-like periplasmic core domain-containing protein</fullName>
    </recommendedName>
</protein>